<dbReference type="RefSeq" id="WP_108220997.1">
    <property type="nucleotide sequence ID" value="NZ_CP090021.1"/>
</dbReference>
<comment type="subcellular location">
    <subcellularLocation>
        <location evidence="1">Secreted</location>
    </subcellularLocation>
</comment>
<dbReference type="PANTHER" id="PTHR38340:SF1">
    <property type="entry name" value="S-LAYER PROTEIN"/>
    <property type="match status" value="1"/>
</dbReference>
<name>A0A2T5K7S1_9RHOB</name>
<evidence type="ECO:0000256" key="3">
    <source>
        <dbReference type="ARBA" id="ARBA00022525"/>
    </source>
</evidence>
<dbReference type="SUPFAM" id="SSF51120">
    <property type="entry name" value="beta-Roll"/>
    <property type="match status" value="2"/>
</dbReference>
<dbReference type="InterPro" id="IPR000757">
    <property type="entry name" value="Beta-glucanase-like"/>
</dbReference>
<dbReference type="SUPFAM" id="SSF49899">
    <property type="entry name" value="Concanavalin A-like lectins/glucanases"/>
    <property type="match status" value="1"/>
</dbReference>
<comment type="caution">
    <text evidence="5">The sequence shown here is derived from an EMBL/GenBank/DDBJ whole genome shotgun (WGS) entry which is preliminary data.</text>
</comment>
<dbReference type="PANTHER" id="PTHR38340">
    <property type="entry name" value="S-LAYER PROTEIN"/>
    <property type="match status" value="1"/>
</dbReference>
<dbReference type="GO" id="GO:0004553">
    <property type="term" value="F:hydrolase activity, hydrolyzing O-glycosyl compounds"/>
    <property type="evidence" value="ECO:0007669"/>
    <property type="project" value="InterPro"/>
</dbReference>
<dbReference type="Gene3D" id="2.150.10.10">
    <property type="entry name" value="Serralysin-like metalloprotease, C-terminal"/>
    <property type="match status" value="3"/>
</dbReference>
<protein>
    <submittedName>
        <fullName evidence="5">Hemolysin type calcium-binding protein</fullName>
    </submittedName>
</protein>
<dbReference type="GO" id="GO:0005576">
    <property type="term" value="C:extracellular region"/>
    <property type="evidence" value="ECO:0007669"/>
    <property type="project" value="UniProtKB-SubCell"/>
</dbReference>
<dbReference type="PRINTS" id="PR00313">
    <property type="entry name" value="CABNDNGRPT"/>
</dbReference>
<keyword evidence="3" id="KW-0964">Secreted</keyword>
<dbReference type="InterPro" id="IPR018511">
    <property type="entry name" value="Hemolysin-typ_Ca-bd_CS"/>
</dbReference>
<dbReference type="EMBL" id="QAOT01000008">
    <property type="protein sequence ID" value="PTR18450.1"/>
    <property type="molecule type" value="Genomic_DNA"/>
</dbReference>
<dbReference type="PROSITE" id="PS00330">
    <property type="entry name" value="HEMOLYSIN_CALCIUM"/>
    <property type="match status" value="4"/>
</dbReference>
<dbReference type="InterPro" id="IPR001343">
    <property type="entry name" value="Hemolysn_Ca-bd"/>
</dbReference>
<dbReference type="InterPro" id="IPR013320">
    <property type="entry name" value="ConA-like_dom_sf"/>
</dbReference>
<reference evidence="5 6" key="1">
    <citation type="submission" date="2018-04" db="EMBL/GenBank/DDBJ databases">
        <title>Genomic Encyclopedia of Type Strains, Phase III (KMG-III): the genomes of soil and plant-associated and newly described type strains.</title>
        <authorList>
            <person name="Whitman W."/>
        </authorList>
    </citation>
    <scope>NUCLEOTIDE SEQUENCE [LARGE SCALE GENOMIC DNA]</scope>
    <source>
        <strain evidence="5 6">KA25</strain>
    </source>
</reference>
<dbReference type="InterPro" id="IPR050557">
    <property type="entry name" value="RTX_toxin/Mannuronan_C5-epim"/>
</dbReference>
<dbReference type="InterPro" id="IPR011049">
    <property type="entry name" value="Serralysin-like_metalloprot_C"/>
</dbReference>
<accession>A0A2T5K7S1</accession>
<dbReference type="PROSITE" id="PS51762">
    <property type="entry name" value="GH16_2"/>
    <property type="match status" value="1"/>
</dbReference>
<evidence type="ECO:0000256" key="2">
    <source>
        <dbReference type="ARBA" id="ARBA00006865"/>
    </source>
</evidence>
<dbReference type="Proteomes" id="UP000244060">
    <property type="component" value="Unassembled WGS sequence"/>
</dbReference>
<evidence type="ECO:0000313" key="6">
    <source>
        <dbReference type="Proteomes" id="UP000244060"/>
    </source>
</evidence>
<evidence type="ECO:0000256" key="1">
    <source>
        <dbReference type="ARBA" id="ARBA00004613"/>
    </source>
</evidence>
<dbReference type="Gene3D" id="2.60.120.200">
    <property type="match status" value="1"/>
</dbReference>
<dbReference type="GO" id="GO:0005975">
    <property type="term" value="P:carbohydrate metabolic process"/>
    <property type="evidence" value="ECO:0007669"/>
    <property type="project" value="InterPro"/>
</dbReference>
<gene>
    <name evidence="5" type="ORF">C8J28_108171</name>
</gene>
<sequence length="476" mass="50470">MHIRHGDKSFLVSTWDAGQSYLTTWSAGNVRILEDERVALTLSKSTDGHSRPWIGGEIQSDAAFTTGSWSWMAQAPRMVDGTVFGLFLYKQDYRTQPWREYDIEFVGGDTTKIHLAVHFEDAGGRHVTLRKPLIIDLGFDAAAAPHVYEIQVTSKNAFFRVDGETVAVIDASYVEGGVWDPGPLKSLVDLWATPPELAPWAGLMSTSHTAPLTAHVENIRLPSDSTIFGNRSANLVQGTGAADLLYGFGGNDTLAGGGGADRMYGGAGHDIYLVDNAADRVIERAGEGTDTVRSSVSYQLEAHVERLVLTGSAAINGIGNGQANLMIGNGAANRLVGGGGNDRLEGRNGHDRLEAGAGHDTLIGGAGNDRLLGGAGRDLLLGGTGADRLDGGAGNDTLTGGAGHDTFVFARGHGRDVITDFVPRGGEDRLEIHGYDRAAEVRQVGADTLIVLSDSDSILLQNVRVAQLGPVDFLFV</sequence>
<dbReference type="Pfam" id="PF00353">
    <property type="entry name" value="HemolysinCabind"/>
    <property type="match status" value="3"/>
</dbReference>
<feature type="domain" description="GH16" evidence="4">
    <location>
        <begin position="1"/>
        <end position="224"/>
    </location>
</feature>
<comment type="similarity">
    <text evidence="2">Belongs to the glycosyl hydrolase 16 family.</text>
</comment>
<keyword evidence="6" id="KW-1185">Reference proteome</keyword>
<evidence type="ECO:0000259" key="4">
    <source>
        <dbReference type="PROSITE" id="PS51762"/>
    </source>
</evidence>
<proteinExistence type="inferred from homology"/>
<evidence type="ECO:0000313" key="5">
    <source>
        <dbReference type="EMBL" id="PTR18450.1"/>
    </source>
</evidence>
<dbReference type="AlphaFoldDB" id="A0A2T5K7S1"/>
<dbReference type="GO" id="GO:0005509">
    <property type="term" value="F:calcium ion binding"/>
    <property type="evidence" value="ECO:0007669"/>
    <property type="project" value="InterPro"/>
</dbReference>
<organism evidence="5 6">
    <name type="scientific">Cereibacter azotoformans</name>
    <dbReference type="NCBI Taxonomy" id="43057"/>
    <lineage>
        <taxon>Bacteria</taxon>
        <taxon>Pseudomonadati</taxon>
        <taxon>Pseudomonadota</taxon>
        <taxon>Alphaproteobacteria</taxon>
        <taxon>Rhodobacterales</taxon>
        <taxon>Paracoccaceae</taxon>
        <taxon>Cereibacter</taxon>
    </lineage>
</organism>
<dbReference type="OrthoDB" id="7782055at2"/>
<dbReference type="Pfam" id="PF00722">
    <property type="entry name" value="Glyco_hydro_16"/>
    <property type="match status" value="1"/>
</dbReference>